<dbReference type="HOGENOM" id="CLU_030805_2_1_1"/>
<comment type="caution">
    <text evidence="3">The sequence shown here is derived from an EMBL/GenBank/DDBJ whole genome shotgun (WGS) entry which is preliminary data.</text>
</comment>
<feature type="region of interest" description="Disordered" evidence="1">
    <location>
        <begin position="178"/>
        <end position="212"/>
    </location>
</feature>
<gene>
    <name evidence="3" type="ORF">BN7_3297</name>
</gene>
<evidence type="ECO:0000259" key="2">
    <source>
        <dbReference type="Pfam" id="PF02464"/>
    </source>
</evidence>
<dbReference type="EMBL" id="CAIF01000088">
    <property type="protein sequence ID" value="CCH43743.1"/>
    <property type="molecule type" value="Genomic_DNA"/>
</dbReference>
<name>K0KR30_WICCF</name>
<accession>K0KR30</accession>
<feature type="domain" description="CinA C-terminal" evidence="2">
    <location>
        <begin position="13"/>
        <end position="174"/>
    </location>
</feature>
<evidence type="ECO:0000313" key="3">
    <source>
        <dbReference type="EMBL" id="CCH43743.1"/>
    </source>
</evidence>
<protein>
    <submittedName>
        <fullName evidence="3">Competence-damage inducible protein</fullName>
    </submittedName>
</protein>
<dbReference type="Pfam" id="PF02464">
    <property type="entry name" value="CinA"/>
    <property type="match status" value="1"/>
</dbReference>
<feature type="compositionally biased region" description="Basic and acidic residues" evidence="1">
    <location>
        <begin position="178"/>
        <end position="206"/>
    </location>
</feature>
<keyword evidence="4" id="KW-1185">Reference proteome</keyword>
<sequence length="212" mass="23030">MMSAQFPPSDVTEIVEEIASILIKRGETISVSEAACGGLLSAYLVSVPGASQWFHGGTLVYSLKSRLKLSGWSEEDILNYTGPSEKVVLRLARTLRMDLGSTYVLSETGIAGPVIQAQDETGKSVYTNEDIGTVFLGVASPNGESSTVKRTLSNDRSKNMQEFAKFGLEFILDELKKAEGKDGEKDDNGKDDNEKDDSKTNGDSHKDKKQKV</sequence>
<dbReference type="STRING" id="1206466.K0KR30"/>
<dbReference type="NCBIfam" id="TIGR00199">
    <property type="entry name" value="PncC_domain"/>
    <property type="match status" value="1"/>
</dbReference>
<reference evidence="3 4" key="1">
    <citation type="journal article" date="2012" name="Eukaryot. Cell">
        <title>Draft genome sequence of Wickerhamomyces ciferrii NRRL Y-1031 F-60-10.</title>
        <authorList>
            <person name="Schneider J."/>
            <person name="Andrea H."/>
            <person name="Blom J."/>
            <person name="Jaenicke S."/>
            <person name="Ruckert C."/>
            <person name="Schorsch C."/>
            <person name="Szczepanowski R."/>
            <person name="Farwick M."/>
            <person name="Goesmann A."/>
            <person name="Puhler A."/>
            <person name="Schaffer S."/>
            <person name="Tauch A."/>
            <person name="Kohler T."/>
            <person name="Brinkrolf K."/>
        </authorList>
    </citation>
    <scope>NUCLEOTIDE SEQUENCE [LARGE SCALE GENOMIC DNA]</scope>
    <source>
        <strain evidence="4">ATCC 14091 / BCRC 22168 / CBS 111 / JCM 3599 / NBRC 0793 / NRRL Y-1031 F-60-10</strain>
    </source>
</reference>
<dbReference type="AlphaFoldDB" id="K0KR30"/>
<evidence type="ECO:0000313" key="4">
    <source>
        <dbReference type="Proteomes" id="UP000009328"/>
    </source>
</evidence>
<dbReference type="InterPro" id="IPR036653">
    <property type="entry name" value="CinA-like_C"/>
</dbReference>
<dbReference type="Proteomes" id="UP000009328">
    <property type="component" value="Unassembled WGS sequence"/>
</dbReference>
<dbReference type="InterPro" id="IPR008136">
    <property type="entry name" value="CinA_C"/>
</dbReference>
<organism evidence="3 4">
    <name type="scientific">Wickerhamomyces ciferrii (strain ATCC 14091 / BCRC 22168 / CBS 111 / JCM 3599 / NBRC 0793 / NRRL Y-1031 F-60-10)</name>
    <name type="common">Yeast</name>
    <name type="synonym">Pichia ciferrii</name>
    <dbReference type="NCBI Taxonomy" id="1206466"/>
    <lineage>
        <taxon>Eukaryota</taxon>
        <taxon>Fungi</taxon>
        <taxon>Dikarya</taxon>
        <taxon>Ascomycota</taxon>
        <taxon>Saccharomycotina</taxon>
        <taxon>Saccharomycetes</taxon>
        <taxon>Phaffomycetales</taxon>
        <taxon>Wickerhamomycetaceae</taxon>
        <taxon>Wickerhamomyces</taxon>
    </lineage>
</organism>
<proteinExistence type="predicted"/>
<dbReference type="eggNOG" id="ENOG502S20M">
    <property type="taxonomic scope" value="Eukaryota"/>
</dbReference>
<dbReference type="InParanoid" id="K0KR30"/>
<dbReference type="SUPFAM" id="SSF142433">
    <property type="entry name" value="CinA-like"/>
    <property type="match status" value="1"/>
</dbReference>
<evidence type="ECO:0000256" key="1">
    <source>
        <dbReference type="SAM" id="MobiDB-lite"/>
    </source>
</evidence>
<dbReference type="Gene3D" id="3.90.950.20">
    <property type="entry name" value="CinA-like"/>
    <property type="match status" value="1"/>
</dbReference>